<gene>
    <name evidence="5" type="ORF">SGL43_02091</name>
</gene>
<dbReference type="PROSITE" id="PS51257">
    <property type="entry name" value="PROKAR_LIPOPROTEIN"/>
    <property type="match status" value="1"/>
</dbReference>
<comment type="caution">
    <text evidence="5">The sequence shown here is derived from an EMBL/GenBank/DDBJ whole genome shotgun (WGS) entry which is preliminary data.</text>
</comment>
<sequence length="474" mass="50889">MSGTRARRPSRALVQGCLLLTLLAACTEGGTDSPSPTAGTQAPGPIIVASGLDVTGSGGVRQQLIAEWNRQHEDEPALRAQLVELPGGADQQRSQLLGALQSGSAAYDLVNLDVTWIPEFAEAGLIQALPGPDVEDPDVIPEVLSTTRWKSRTYALPFNTDVGLLYYREDLIEQSGINENRQPTGDWSWQNLYDSIATLGSAQPDGDEPEKGWTTQLAPYEGLTVNVMDAFAAVDVQLASADGRYTATPDTLKRGLKEFLTHVDDNRTLRPRALTSDEDATLDDFAQGRVAYMRNWPYAFGALQSRLAPEQYAVVPLPGRSVLGGQNLAVSAASPRSAAARELLAFLTGPRSERCLLDAGFAATRLSSYSSEKTGSPTCWEAVAEALRPGTATGDPAAREGSARIPSARERSEYIGSIRRALEEAVQRPRTPYYGAFTRALQSTVHGLLTEESPDLDAAAEQLDEALGEAFAGR</sequence>
<evidence type="ECO:0000313" key="5">
    <source>
        <dbReference type="EMBL" id="CAH9415079.1"/>
    </source>
</evidence>
<accession>A0ABN8V1M3</accession>
<keyword evidence="3 4" id="KW-0732">Signal</keyword>
<evidence type="ECO:0000313" key="6">
    <source>
        <dbReference type="Proteomes" id="UP001154015"/>
    </source>
</evidence>
<name>A0ABN8V1M3_STRGL</name>
<dbReference type="InterPro" id="IPR006059">
    <property type="entry name" value="SBP"/>
</dbReference>
<feature type="chain" id="PRO_5045508502" evidence="4">
    <location>
        <begin position="25"/>
        <end position="474"/>
    </location>
</feature>
<protein>
    <submittedName>
        <fullName evidence="5">Maltose/maltodextrin ABC transporter, substrate binding periplasmic protein MalE</fullName>
    </submittedName>
</protein>
<dbReference type="PANTHER" id="PTHR43649">
    <property type="entry name" value="ARABINOSE-BINDING PROTEIN-RELATED"/>
    <property type="match status" value="1"/>
</dbReference>
<feature type="signal peptide" evidence="4">
    <location>
        <begin position="1"/>
        <end position="24"/>
    </location>
</feature>
<comment type="similarity">
    <text evidence="1">Belongs to the bacterial solute-binding protein 1 family.</text>
</comment>
<keyword evidence="6" id="KW-1185">Reference proteome</keyword>
<dbReference type="PANTHER" id="PTHR43649:SF34">
    <property type="entry name" value="ABC TRANSPORTER PERIPLASMIC-BINDING PROTEIN YCJN-RELATED"/>
    <property type="match status" value="1"/>
</dbReference>
<organism evidence="5 6">
    <name type="scientific">Streptomyces globisporus</name>
    <dbReference type="NCBI Taxonomy" id="1908"/>
    <lineage>
        <taxon>Bacteria</taxon>
        <taxon>Bacillati</taxon>
        <taxon>Actinomycetota</taxon>
        <taxon>Actinomycetes</taxon>
        <taxon>Kitasatosporales</taxon>
        <taxon>Streptomycetaceae</taxon>
        <taxon>Streptomyces</taxon>
    </lineage>
</organism>
<evidence type="ECO:0000256" key="3">
    <source>
        <dbReference type="ARBA" id="ARBA00022729"/>
    </source>
</evidence>
<dbReference type="EMBL" id="CAKXYP010000005">
    <property type="protein sequence ID" value="CAH9415079.1"/>
    <property type="molecule type" value="Genomic_DNA"/>
</dbReference>
<keyword evidence="2" id="KW-0813">Transport</keyword>
<dbReference type="InterPro" id="IPR050490">
    <property type="entry name" value="Bact_solute-bd_prot1"/>
</dbReference>
<dbReference type="Gene3D" id="3.40.190.10">
    <property type="entry name" value="Periplasmic binding protein-like II"/>
    <property type="match status" value="2"/>
</dbReference>
<dbReference type="Pfam" id="PF01547">
    <property type="entry name" value="SBP_bac_1"/>
    <property type="match status" value="1"/>
</dbReference>
<reference evidence="5" key="1">
    <citation type="submission" date="2022-03" db="EMBL/GenBank/DDBJ databases">
        <authorList>
            <person name="Leyn A S."/>
        </authorList>
    </citation>
    <scope>NUCLEOTIDE SEQUENCE</scope>
    <source>
        <strain evidence="5">Streptomyces globisporus 4-3</strain>
    </source>
</reference>
<evidence type="ECO:0000256" key="1">
    <source>
        <dbReference type="ARBA" id="ARBA00008520"/>
    </source>
</evidence>
<dbReference type="RefSeq" id="WP_234877465.1">
    <property type="nucleotide sequence ID" value="NZ_CAKXYP010000005.1"/>
</dbReference>
<evidence type="ECO:0000256" key="2">
    <source>
        <dbReference type="ARBA" id="ARBA00022448"/>
    </source>
</evidence>
<proteinExistence type="inferred from homology"/>
<dbReference type="SUPFAM" id="SSF53850">
    <property type="entry name" value="Periplasmic binding protein-like II"/>
    <property type="match status" value="1"/>
</dbReference>
<dbReference type="Proteomes" id="UP001154015">
    <property type="component" value="Unassembled WGS sequence"/>
</dbReference>
<evidence type="ECO:0000256" key="4">
    <source>
        <dbReference type="SAM" id="SignalP"/>
    </source>
</evidence>